<dbReference type="Proteomes" id="UP000556329">
    <property type="component" value="Unassembled WGS sequence"/>
</dbReference>
<reference evidence="1 2" key="1">
    <citation type="submission" date="2020-08" db="EMBL/GenBank/DDBJ databases">
        <title>Genomic Encyclopedia of Type Strains, Phase IV (KMG-IV): sequencing the most valuable type-strain genomes for metagenomic binning, comparative biology and taxonomic classification.</title>
        <authorList>
            <person name="Goeker M."/>
        </authorList>
    </citation>
    <scope>NUCLEOTIDE SEQUENCE [LARGE SCALE GENOMIC DNA]</scope>
    <source>
        <strain evidence="1 2">DSM 100039</strain>
    </source>
</reference>
<dbReference type="EMBL" id="JACHEF010000005">
    <property type="protein sequence ID" value="MBB6412341.1"/>
    <property type="molecule type" value="Genomic_DNA"/>
</dbReference>
<proteinExistence type="predicted"/>
<dbReference type="RefSeq" id="WP_184875264.1">
    <property type="nucleotide sequence ID" value="NZ_JACHEF010000005.1"/>
</dbReference>
<protein>
    <submittedName>
        <fullName evidence="1">Putative metal-dependent enzyme (Double-stranded beta helix superfamily)</fullName>
    </submittedName>
</protein>
<dbReference type="Gene3D" id="2.60.120.10">
    <property type="entry name" value="Jelly Rolls"/>
    <property type="match status" value="1"/>
</dbReference>
<keyword evidence="2" id="KW-1185">Reference proteome</keyword>
<evidence type="ECO:0000313" key="1">
    <source>
        <dbReference type="EMBL" id="MBB6412341.1"/>
    </source>
</evidence>
<comment type="caution">
    <text evidence="1">The sequence shown here is derived from an EMBL/GenBank/DDBJ whole genome shotgun (WGS) entry which is preliminary data.</text>
</comment>
<gene>
    <name evidence="1" type="ORF">HNQ71_005031</name>
</gene>
<dbReference type="AlphaFoldDB" id="A0A841PEW9"/>
<name>A0A841PEW9_9HYPH</name>
<dbReference type="InterPro" id="IPR011051">
    <property type="entry name" value="RmlC_Cupin_sf"/>
</dbReference>
<accession>A0A841PEW9</accession>
<evidence type="ECO:0000313" key="2">
    <source>
        <dbReference type="Proteomes" id="UP000556329"/>
    </source>
</evidence>
<organism evidence="1 2">
    <name type="scientific">Mesorhizobium sangaii</name>
    <dbReference type="NCBI Taxonomy" id="505389"/>
    <lineage>
        <taxon>Bacteria</taxon>
        <taxon>Pseudomonadati</taxon>
        <taxon>Pseudomonadota</taxon>
        <taxon>Alphaproteobacteria</taxon>
        <taxon>Hyphomicrobiales</taxon>
        <taxon>Phyllobacteriaceae</taxon>
        <taxon>Mesorhizobium</taxon>
    </lineage>
</organism>
<dbReference type="SUPFAM" id="SSF51182">
    <property type="entry name" value="RmlC-like cupins"/>
    <property type="match status" value="1"/>
</dbReference>
<dbReference type="InterPro" id="IPR014710">
    <property type="entry name" value="RmlC-like_jellyroll"/>
</dbReference>
<sequence length="178" mass="19320">MAVPVGSPLYAAVDDIVNAAGSPDPLARIRAVLGDHTNRLHALGVLAHEEEDDEVLLHASRNLTIYHITLSPGLQYPPHNHLMDALIGVYRGGETNFIYPDAASKLDAPQRQDATVLHLPPHTVHSVANPGSARSGALHVYLGDLPATHRQLWDLESNQAEPFDNDRYLAGAQPIERS</sequence>